<gene>
    <name evidence="2" type="ORF">A11Y_49718</name>
</gene>
<protein>
    <submittedName>
        <fullName evidence="2">Uncharacterized protein</fullName>
    </submittedName>
</protein>
<reference evidence="2 3" key="1">
    <citation type="submission" date="2012-05" db="EMBL/GenBank/DDBJ databases">
        <title>Complete Genome Sequence of Lactobacillus coryniformis CECT5711.</title>
        <authorList>
            <person name="Rodriguez J.M."/>
        </authorList>
    </citation>
    <scope>NUCLEOTIDE SEQUENCE [LARGE SCALE GENOMIC DNA]</scope>
    <source>
        <strain evidence="3">CECT5711</strain>
    </source>
</reference>
<sequence>MKMFKNLKQQIRPWDYIIIFILLVVSFIPLIIFGYSQKQQMTTATNNAKPTTYAEISVDKKVIKKIKLSRKTQHQLFTLHPHPGEYNIIEVNGTRIRDKEDNTPDQIAVNTGWISKPGQQSICLPHRLIITIKSSNNTNTQDNSLVRP</sequence>
<keyword evidence="1" id="KW-1133">Transmembrane helix</keyword>
<comment type="caution">
    <text evidence="2">The sequence shown here is derived from an EMBL/GenBank/DDBJ whole genome shotgun (WGS) entry which is preliminary data.</text>
</comment>
<evidence type="ECO:0000256" key="1">
    <source>
        <dbReference type="SAM" id="Phobius"/>
    </source>
</evidence>
<dbReference type="Proteomes" id="UP000007271">
    <property type="component" value="Unassembled WGS sequence"/>
</dbReference>
<organism evidence="2 3">
    <name type="scientific">Loigolactobacillus coryniformis subsp. coryniformis CECT 5711</name>
    <dbReference type="NCBI Taxonomy" id="1185325"/>
    <lineage>
        <taxon>Bacteria</taxon>
        <taxon>Bacillati</taxon>
        <taxon>Bacillota</taxon>
        <taxon>Bacilli</taxon>
        <taxon>Lactobacillales</taxon>
        <taxon>Lactobacillaceae</taxon>
        <taxon>Loigolactobacillus</taxon>
    </lineage>
</organism>
<feature type="transmembrane region" description="Helical" evidence="1">
    <location>
        <begin position="16"/>
        <end position="35"/>
    </location>
</feature>
<evidence type="ECO:0000313" key="2">
    <source>
        <dbReference type="EMBL" id="EJN56029.1"/>
    </source>
</evidence>
<dbReference type="Gene3D" id="2.60.320.10">
    <property type="entry name" value="N-utilization substance G protein NusG, insert domain"/>
    <property type="match status" value="1"/>
</dbReference>
<name>J3JBU2_9LACO</name>
<dbReference type="AlphaFoldDB" id="J3JBU2"/>
<evidence type="ECO:0000313" key="3">
    <source>
        <dbReference type="Proteomes" id="UP000007271"/>
    </source>
</evidence>
<dbReference type="InterPro" id="IPR038690">
    <property type="entry name" value="NusG_2_sf"/>
</dbReference>
<dbReference type="EMBL" id="AKFP01000022">
    <property type="protein sequence ID" value="EJN56029.1"/>
    <property type="molecule type" value="Genomic_DNA"/>
</dbReference>
<proteinExistence type="predicted"/>
<keyword evidence="1" id="KW-0472">Membrane</keyword>
<accession>J3JBU2</accession>
<dbReference type="Pfam" id="PF07009">
    <property type="entry name" value="NusG_II"/>
    <property type="match status" value="1"/>
</dbReference>
<keyword evidence="1" id="KW-0812">Transmembrane</keyword>
<dbReference type="STRING" id="1185325.A11Y_49718"/>
<dbReference type="CDD" id="cd09911">
    <property type="entry name" value="Lin0431_like"/>
    <property type="match status" value="1"/>
</dbReference>